<accession>A0ABP4T766</accession>
<gene>
    <name evidence="3" type="ORF">GCM10009745_29850</name>
</gene>
<name>A0ABP4T766_9ACTN</name>
<keyword evidence="2" id="KW-1133">Transmembrane helix</keyword>
<evidence type="ECO:0008006" key="5">
    <source>
        <dbReference type="Google" id="ProtNLM"/>
    </source>
</evidence>
<feature type="region of interest" description="Disordered" evidence="1">
    <location>
        <begin position="1"/>
        <end position="49"/>
    </location>
</feature>
<sequence>MSDQNTPPGPQFPGQGGAQYPPQNQAQYQAPNAPYEQVQMGGGWQPEAPKPKRGKLIPIVAALAMVLVVAGGGIFAYGKLNGGKQPDTVLPGTAIGYLRVDLNPSAGQKLAALRFLMKFPSAKDKLKLTGDKDDLRQKIFEAIKADDDDLKDVDYAKDVEPWLGDRIGLAALPPADAKKKEPSLVFAVQVKDEKAAAKAMEKGPKEADDPVYAFTDGYMVVAETKPELDSAIATAKTSPLADNTQYKADLEKLGEPGFATLWADFAGLTKVVGEMGPAKVNPIGNGSMAAALRFDAQYVELKGFVRADQEIVAKASDASELVTKLPDTTAAAISVSGVDSSIDTLWKNLEKTGEIGEIVQGFAEQTGLKLPDDLKALLGKNLSLVVDKDASAGPKIAARLETDPAKAEPVIAKLTTLLRQQSPVQVPIETAKDGDTLVVSTDKEYAAKILENGNLGNSESFKLALPDVSGATGIAYVDFDGLNGALEAMGEKSNADVKALRSAGMVARNTGNFEGEFTLRVVAK</sequence>
<dbReference type="InterPro" id="IPR021787">
    <property type="entry name" value="DUF3352"/>
</dbReference>
<organism evidence="3 4">
    <name type="scientific">Kribbella yunnanensis</name>
    <dbReference type="NCBI Taxonomy" id="190194"/>
    <lineage>
        <taxon>Bacteria</taxon>
        <taxon>Bacillati</taxon>
        <taxon>Actinomycetota</taxon>
        <taxon>Actinomycetes</taxon>
        <taxon>Propionibacteriales</taxon>
        <taxon>Kribbellaceae</taxon>
        <taxon>Kribbella</taxon>
    </lineage>
</organism>
<protein>
    <recommendedName>
        <fullName evidence="5">DUF3352 domain-containing protein</fullName>
    </recommendedName>
</protein>
<evidence type="ECO:0000256" key="2">
    <source>
        <dbReference type="SAM" id="Phobius"/>
    </source>
</evidence>
<feature type="transmembrane region" description="Helical" evidence="2">
    <location>
        <begin position="56"/>
        <end position="78"/>
    </location>
</feature>
<dbReference type="RefSeq" id="WP_344150900.1">
    <property type="nucleotide sequence ID" value="NZ_BAAANF010000009.1"/>
</dbReference>
<feature type="compositionally biased region" description="Low complexity" evidence="1">
    <location>
        <begin position="18"/>
        <end position="35"/>
    </location>
</feature>
<reference evidence="4" key="1">
    <citation type="journal article" date="2019" name="Int. J. Syst. Evol. Microbiol.">
        <title>The Global Catalogue of Microorganisms (GCM) 10K type strain sequencing project: providing services to taxonomists for standard genome sequencing and annotation.</title>
        <authorList>
            <consortium name="The Broad Institute Genomics Platform"/>
            <consortium name="The Broad Institute Genome Sequencing Center for Infectious Disease"/>
            <person name="Wu L."/>
            <person name="Ma J."/>
        </authorList>
    </citation>
    <scope>NUCLEOTIDE SEQUENCE [LARGE SCALE GENOMIC DNA]</scope>
    <source>
        <strain evidence="4">JCM 14307</strain>
    </source>
</reference>
<evidence type="ECO:0000313" key="4">
    <source>
        <dbReference type="Proteomes" id="UP001500280"/>
    </source>
</evidence>
<keyword evidence="4" id="KW-1185">Reference proteome</keyword>
<evidence type="ECO:0000313" key="3">
    <source>
        <dbReference type="EMBL" id="GAA1683488.1"/>
    </source>
</evidence>
<dbReference type="EMBL" id="BAAANF010000009">
    <property type="protein sequence ID" value="GAA1683488.1"/>
    <property type="molecule type" value="Genomic_DNA"/>
</dbReference>
<comment type="caution">
    <text evidence="3">The sequence shown here is derived from an EMBL/GenBank/DDBJ whole genome shotgun (WGS) entry which is preliminary data.</text>
</comment>
<keyword evidence="2" id="KW-0812">Transmembrane</keyword>
<dbReference type="Pfam" id="PF11832">
    <property type="entry name" value="DUF3352"/>
    <property type="match status" value="2"/>
</dbReference>
<keyword evidence="2" id="KW-0472">Membrane</keyword>
<dbReference type="Proteomes" id="UP001500280">
    <property type="component" value="Unassembled WGS sequence"/>
</dbReference>
<evidence type="ECO:0000256" key="1">
    <source>
        <dbReference type="SAM" id="MobiDB-lite"/>
    </source>
</evidence>
<proteinExistence type="predicted"/>